<reference evidence="8" key="1">
    <citation type="submission" date="2009-11" db="EMBL/GenBank/DDBJ databases">
        <authorList>
            <consortium name="The Broad Institute Genome Sequencing Platform"/>
            <person name="Ward D."/>
            <person name="Feldgarden M."/>
            <person name="Earl A."/>
            <person name="Young S.K."/>
            <person name="Zeng Q."/>
            <person name="Koehrsen M."/>
            <person name="Alvarado L."/>
            <person name="Berlin A."/>
            <person name="Bochicchio J."/>
            <person name="Borenstein D."/>
            <person name="Chapman S.B."/>
            <person name="Chen Z."/>
            <person name="Engels R."/>
            <person name="Freedman E."/>
            <person name="Gellesch M."/>
            <person name="Goldberg J."/>
            <person name="Griggs A."/>
            <person name="Gujja S."/>
            <person name="Heilman E."/>
            <person name="Heiman D."/>
            <person name="Hepburn T."/>
            <person name="Howarth C."/>
            <person name="Jen D."/>
            <person name="Larson L."/>
            <person name="Lewis B."/>
            <person name="Mehta T."/>
            <person name="Park D."/>
            <person name="Pearson M."/>
            <person name="Roberts A."/>
            <person name="Saif S."/>
            <person name="Shea T."/>
            <person name="Shenoy N."/>
            <person name="Sisk P."/>
            <person name="Stolte C."/>
            <person name="Sykes S."/>
            <person name="Thomson T."/>
            <person name="Walk T."/>
            <person name="White J."/>
            <person name="Yandava C."/>
            <person name="Izard J."/>
            <person name="Baranova O.V."/>
            <person name="Blanton J.M."/>
            <person name="Tanner A.C."/>
            <person name="Dewhirst F.E."/>
            <person name="Haas B."/>
            <person name="Nusbaum C."/>
            <person name="Birren B."/>
        </authorList>
    </citation>
    <scope>NUCLEOTIDE SEQUENCE [LARGE SCALE GENOMIC DNA]</scope>
    <source>
        <strain evidence="8">1-1 BBBD Race 1</strain>
    </source>
</reference>
<evidence type="ECO:0000256" key="1">
    <source>
        <dbReference type="ARBA" id="ARBA00004186"/>
    </source>
</evidence>
<feature type="compositionally biased region" description="Low complexity" evidence="6">
    <location>
        <begin position="556"/>
        <end position="570"/>
    </location>
</feature>
<dbReference type="Pfam" id="PF12348">
    <property type="entry name" value="CLASP_N"/>
    <property type="match status" value="1"/>
</dbReference>
<feature type="compositionally biased region" description="Polar residues" evidence="6">
    <location>
        <begin position="597"/>
        <end position="639"/>
    </location>
</feature>
<evidence type="ECO:0000313" key="10">
    <source>
        <dbReference type="Proteomes" id="UP000005240"/>
    </source>
</evidence>
<reference evidence="9 10" key="3">
    <citation type="journal article" date="2017" name="G3 (Bethesda)">
        <title>Comparative analysis highlights variable genome content of wheat rusts and divergence of the mating loci.</title>
        <authorList>
            <person name="Cuomo C.A."/>
            <person name="Bakkeren G."/>
            <person name="Khalil H.B."/>
            <person name="Panwar V."/>
            <person name="Joly D."/>
            <person name="Linning R."/>
            <person name="Sakthikumar S."/>
            <person name="Song X."/>
            <person name="Adiconis X."/>
            <person name="Fan L."/>
            <person name="Goldberg J.M."/>
            <person name="Levin J.Z."/>
            <person name="Young S."/>
            <person name="Zeng Q."/>
            <person name="Anikster Y."/>
            <person name="Bruce M."/>
            <person name="Wang M."/>
            <person name="Yin C."/>
            <person name="McCallum B."/>
            <person name="Szabo L.J."/>
            <person name="Hulbert S."/>
            <person name="Chen X."/>
            <person name="Fellers J.P."/>
        </authorList>
    </citation>
    <scope>NUCLEOTIDE SEQUENCE</scope>
    <source>
        <strain evidence="10">Isolate 1-1 / race 1 (BBBD)</strain>
        <strain evidence="9">isolate 1-1 / race 1 (BBBD)</strain>
    </source>
</reference>
<dbReference type="Gene3D" id="1.25.10.10">
    <property type="entry name" value="Leucine-rich Repeat Variant"/>
    <property type="match status" value="1"/>
</dbReference>
<keyword evidence="3" id="KW-0132">Cell division</keyword>
<reference evidence="8" key="2">
    <citation type="submission" date="2016-05" db="EMBL/GenBank/DDBJ databases">
        <title>Comparative analysis highlights variable genome content of wheat rusts and divergence of the mating loci.</title>
        <authorList>
            <person name="Cuomo C.A."/>
            <person name="Bakkeren G."/>
            <person name="Szabo L."/>
            <person name="Khalil H."/>
            <person name="Joly D."/>
            <person name="Goldberg J."/>
            <person name="Young S."/>
            <person name="Zeng Q."/>
            <person name="Fellers J."/>
        </authorList>
    </citation>
    <scope>NUCLEOTIDE SEQUENCE [LARGE SCALE GENOMIC DNA]</scope>
    <source>
        <strain evidence="8">1-1 BBBD Race 1</strain>
    </source>
</reference>
<feature type="region of interest" description="Disordered" evidence="6">
    <location>
        <begin position="597"/>
        <end position="640"/>
    </location>
</feature>
<name>A0A180GA36_PUCT1</name>
<dbReference type="OrthoDB" id="46159at2759"/>
<dbReference type="EMBL" id="ADAS02000124">
    <property type="protein sequence ID" value="OAV89565.1"/>
    <property type="molecule type" value="Genomic_DNA"/>
</dbReference>
<dbReference type="GO" id="GO:0090307">
    <property type="term" value="P:mitotic spindle assembly"/>
    <property type="evidence" value="ECO:0007669"/>
    <property type="project" value="TreeGrafter"/>
</dbReference>
<dbReference type="EnsemblFungi" id="PTTG_04233-t43_1">
    <property type="protein sequence ID" value="PTTG_04233-t43_1-p1"/>
    <property type="gene ID" value="PTTG_04233"/>
</dbReference>
<feature type="compositionally biased region" description="Polar residues" evidence="6">
    <location>
        <begin position="302"/>
        <end position="321"/>
    </location>
</feature>
<dbReference type="PANTHER" id="PTHR21567:SF60">
    <property type="entry name" value="CLASP N-TERMINAL DOMAIN-CONTAINING PROTEIN"/>
    <property type="match status" value="1"/>
</dbReference>
<dbReference type="AlphaFoldDB" id="A0A180GA36"/>
<feature type="region of interest" description="Disordered" evidence="6">
    <location>
        <begin position="959"/>
        <end position="1028"/>
    </location>
</feature>
<dbReference type="GO" id="GO:0005876">
    <property type="term" value="C:spindle microtubule"/>
    <property type="evidence" value="ECO:0007669"/>
    <property type="project" value="TreeGrafter"/>
</dbReference>
<evidence type="ECO:0000313" key="8">
    <source>
        <dbReference type="EMBL" id="OAV89565.1"/>
    </source>
</evidence>
<feature type="region of interest" description="Disordered" evidence="6">
    <location>
        <begin position="302"/>
        <end position="368"/>
    </location>
</feature>
<accession>A0A180GA36</accession>
<feature type="compositionally biased region" description="Polar residues" evidence="6">
    <location>
        <begin position="695"/>
        <end position="717"/>
    </location>
</feature>
<dbReference type="GO" id="GO:0008017">
    <property type="term" value="F:microtubule binding"/>
    <property type="evidence" value="ECO:0007669"/>
    <property type="project" value="TreeGrafter"/>
</dbReference>
<feature type="region of interest" description="Disordered" evidence="6">
    <location>
        <begin position="382"/>
        <end position="582"/>
    </location>
</feature>
<feature type="compositionally biased region" description="Polar residues" evidence="6">
    <location>
        <begin position="419"/>
        <end position="436"/>
    </location>
</feature>
<feature type="domain" description="CLASP N-terminal" evidence="7">
    <location>
        <begin position="63"/>
        <end position="295"/>
    </location>
</feature>
<organism evidence="8">
    <name type="scientific">Puccinia triticina (isolate 1-1 / race 1 (BBBD))</name>
    <name type="common">Brown leaf rust fungus</name>
    <dbReference type="NCBI Taxonomy" id="630390"/>
    <lineage>
        <taxon>Eukaryota</taxon>
        <taxon>Fungi</taxon>
        <taxon>Dikarya</taxon>
        <taxon>Basidiomycota</taxon>
        <taxon>Pucciniomycotina</taxon>
        <taxon>Pucciniomycetes</taxon>
        <taxon>Pucciniales</taxon>
        <taxon>Pucciniaceae</taxon>
        <taxon>Puccinia</taxon>
    </lineage>
</organism>
<proteinExistence type="inferred from homology"/>
<keyword evidence="4" id="KW-0493">Microtubule</keyword>
<dbReference type="VEuPathDB" id="FungiDB:PTTG_04233"/>
<feature type="compositionally biased region" description="Polar residues" evidence="6">
    <location>
        <begin position="484"/>
        <end position="504"/>
    </location>
</feature>
<feature type="compositionally biased region" description="Low complexity" evidence="6">
    <location>
        <begin position="739"/>
        <end position="752"/>
    </location>
</feature>
<dbReference type="Proteomes" id="UP000005240">
    <property type="component" value="Unassembled WGS sequence"/>
</dbReference>
<gene>
    <name evidence="8" type="ORF">PTTG_04233</name>
</gene>
<feature type="region of interest" description="Disordered" evidence="6">
    <location>
        <begin position="657"/>
        <end position="779"/>
    </location>
</feature>
<keyword evidence="10" id="KW-1185">Reference proteome</keyword>
<dbReference type="GO" id="GO:1990023">
    <property type="term" value="C:mitotic spindle midzone"/>
    <property type="evidence" value="ECO:0007669"/>
    <property type="project" value="TreeGrafter"/>
</dbReference>
<evidence type="ECO:0000256" key="4">
    <source>
        <dbReference type="ARBA" id="ARBA00022701"/>
    </source>
</evidence>
<dbReference type="InterPro" id="IPR024395">
    <property type="entry name" value="CLASP_N_dom"/>
</dbReference>
<feature type="compositionally biased region" description="Low complexity" evidence="6">
    <location>
        <begin position="657"/>
        <end position="692"/>
    </location>
</feature>
<reference evidence="9" key="4">
    <citation type="submission" date="2025-05" db="UniProtKB">
        <authorList>
            <consortium name="EnsemblFungi"/>
        </authorList>
    </citation>
    <scope>IDENTIFICATION</scope>
    <source>
        <strain evidence="9">isolate 1-1 / race 1 (BBBD)</strain>
    </source>
</reference>
<evidence type="ECO:0000256" key="5">
    <source>
        <dbReference type="ARBA" id="ARBA00022776"/>
    </source>
</evidence>
<feature type="compositionally biased region" description="Polar residues" evidence="6">
    <location>
        <begin position="513"/>
        <end position="525"/>
    </location>
</feature>
<dbReference type="GO" id="GO:0005881">
    <property type="term" value="C:cytoplasmic microtubule"/>
    <property type="evidence" value="ECO:0007669"/>
    <property type="project" value="TreeGrafter"/>
</dbReference>
<feature type="compositionally biased region" description="Basic and acidic residues" evidence="6">
    <location>
        <begin position="974"/>
        <end position="983"/>
    </location>
</feature>
<evidence type="ECO:0000313" key="9">
    <source>
        <dbReference type="EnsemblFungi" id="PTTG_04233-t43_1-p1"/>
    </source>
</evidence>
<feature type="compositionally biased region" description="Low complexity" evidence="6">
    <location>
        <begin position="762"/>
        <end position="771"/>
    </location>
</feature>
<dbReference type="GO" id="GO:0051301">
    <property type="term" value="P:cell division"/>
    <property type="evidence" value="ECO:0007669"/>
    <property type="project" value="UniProtKB-KW"/>
</dbReference>
<keyword evidence="5" id="KW-0498">Mitosis</keyword>
<dbReference type="STRING" id="630390.A0A180GA36"/>
<sequence length="1084" mass="116779">MSPTPSELRVPRFTAPEPAYSPCQQLIYVPSAPHQRTDCISKMVKKMLEEPVRITSASQCHHEFDLLKEALSIEETEDTWQNIDASLKRFTAAIRGGACEHPDDFLKRWKETEIVRGLVSAMSTERTRLSGSALDLVAATSRLGSYWDSAVPFYVPTVVKLLGRASKIYVTRATITLTSLIKGTKSLGFIPYLLDGISEKSVTIRIGCADALLCSLSEAVDDPNGSESRKPRSTIKDGLNKRLNDIENAIKIGGRDRDPKVRAIFKRIWELYEQQWPSRAASLAQPLTPTIKRYLGIGNGSTLNSSHTSQASSNGLTNREINTSRDKPPLSGHHRTGSKHVAEIPTAKTANAHTSKSIKSHNSHSALPKSGDLATLQKAIKIPLPPDDPEHREPSVTRGPARARVMSTRTKTPPEGSIHQAQSSGLAVKRSNSTMRAQRVPLPPQVDLPAGNAIGKPRTATRVPLQPIQSTGTQPGKDVAIKPPSTSVPQHQPSTKAVASNVSNEPPKASFKPTRSTSGTAQADSKPSHPPQPLPPAMQTRPLPRRAVPEPSNDKPTTVPLVTNTLNVSVRSRARKNQAEEPVPIIKQTIKVFKPTKSFSKGSSNATTTSNPLSANPNINSKSGPSTTSVSNKLTTQRSKVPIEVEQLPEALRLPALTPLPISPTPSSAHPLSSMPPSVPASQPVSQPDSPSTPGPLSSSQPVPPSTNLLPSQTPPSSELPPVLSTPMISSESRPQVDPPSVSDSVLPPGVLAPSTVAQVASSTPTDTTSTHDAIQSGPSEPVAITHRTIFHQSLPSQSTNVLAKPHPFFLSTFGTPGPKICTRLPDDLIVPMSVPLPPSPNSPFIGLSNRARVARNVDARGTARKSTKTQQSPRSRATPHRTRLNSTPAAKNGKIEANNEIGDVTTLSSPIQDDGVGGSKQLVIPEGLLVDFDHEDTIWIPRPPALHQDILQLDNDLGMTPTINEESDGEDGPQEKRQRIEAENSASSNESTLSITQRAVEPLCVPPELSKPRQHPSRRDPSMFHWDQPDLELDGDDSGEKTISCLKEEPPFLAEDVTVNEGMSFNTNFLDGIHAHNQSTPRS</sequence>
<evidence type="ECO:0000259" key="7">
    <source>
        <dbReference type="Pfam" id="PF12348"/>
    </source>
</evidence>
<dbReference type="PANTHER" id="PTHR21567">
    <property type="entry name" value="CLASP"/>
    <property type="match status" value="1"/>
</dbReference>
<evidence type="ECO:0000256" key="6">
    <source>
        <dbReference type="SAM" id="MobiDB-lite"/>
    </source>
</evidence>
<dbReference type="InterPro" id="IPR011989">
    <property type="entry name" value="ARM-like"/>
</dbReference>
<evidence type="ECO:0000256" key="3">
    <source>
        <dbReference type="ARBA" id="ARBA00022618"/>
    </source>
</evidence>
<comment type="subcellular location">
    <subcellularLocation>
        <location evidence="1">Cytoplasm</location>
        <location evidence="1">Cytoskeleton</location>
        <location evidence="1">Spindle</location>
    </subcellularLocation>
</comment>
<dbReference type="GO" id="GO:0005815">
    <property type="term" value="C:microtubule organizing center"/>
    <property type="evidence" value="ECO:0007669"/>
    <property type="project" value="TreeGrafter"/>
</dbReference>
<feature type="region of interest" description="Disordered" evidence="6">
    <location>
        <begin position="857"/>
        <end position="894"/>
    </location>
</feature>
<keyword evidence="5" id="KW-0131">Cell cycle</keyword>
<evidence type="ECO:0000256" key="2">
    <source>
        <dbReference type="ARBA" id="ARBA00009549"/>
    </source>
</evidence>
<comment type="similarity">
    <text evidence="2">Belongs to the CLASP family.</text>
</comment>
<protein>
    <submittedName>
        <fullName evidence="9">CLASP_N domain-containing protein</fullName>
    </submittedName>
</protein>